<evidence type="ECO:0000259" key="3">
    <source>
        <dbReference type="SMART" id="SM00852"/>
    </source>
</evidence>
<dbReference type="SUPFAM" id="SSF53218">
    <property type="entry name" value="Molybdenum cofactor biosynthesis proteins"/>
    <property type="match status" value="1"/>
</dbReference>
<dbReference type="SMART" id="SM00852">
    <property type="entry name" value="MoCF_biosynth"/>
    <property type="match status" value="1"/>
</dbReference>
<dbReference type="EMBL" id="FPHB01000047">
    <property type="protein sequence ID" value="SFV59747.1"/>
    <property type="molecule type" value="Genomic_DNA"/>
</dbReference>
<gene>
    <name evidence="4" type="ORF">MNB_SM-7-528</name>
</gene>
<dbReference type="Pfam" id="PF03454">
    <property type="entry name" value="MoeA_C"/>
    <property type="match status" value="1"/>
</dbReference>
<proteinExistence type="predicted"/>
<dbReference type="InterPro" id="IPR036688">
    <property type="entry name" value="MoeA_C_domain_IV_sf"/>
</dbReference>
<dbReference type="GO" id="GO:0005829">
    <property type="term" value="C:cytosol"/>
    <property type="evidence" value="ECO:0007669"/>
    <property type="project" value="TreeGrafter"/>
</dbReference>
<organism evidence="4">
    <name type="scientific">hydrothermal vent metagenome</name>
    <dbReference type="NCBI Taxonomy" id="652676"/>
    <lineage>
        <taxon>unclassified sequences</taxon>
        <taxon>metagenomes</taxon>
        <taxon>ecological metagenomes</taxon>
    </lineage>
</organism>
<dbReference type="Gene3D" id="2.170.190.11">
    <property type="entry name" value="Molybdopterin biosynthesis moea protein, domain 3"/>
    <property type="match status" value="1"/>
</dbReference>
<dbReference type="GO" id="GO:0061599">
    <property type="term" value="F:molybdopterin molybdotransferase activity"/>
    <property type="evidence" value="ECO:0007669"/>
    <property type="project" value="TreeGrafter"/>
</dbReference>
<dbReference type="InterPro" id="IPR038987">
    <property type="entry name" value="MoeA-like"/>
</dbReference>
<dbReference type="PANTHER" id="PTHR10192">
    <property type="entry name" value="MOLYBDOPTERIN BIOSYNTHESIS PROTEIN"/>
    <property type="match status" value="1"/>
</dbReference>
<dbReference type="GO" id="GO:0006777">
    <property type="term" value="P:Mo-molybdopterin cofactor biosynthetic process"/>
    <property type="evidence" value="ECO:0007669"/>
    <property type="project" value="UniProtKB-KW"/>
</dbReference>
<dbReference type="Gene3D" id="3.40.980.10">
    <property type="entry name" value="MoaB/Mog-like domain"/>
    <property type="match status" value="1"/>
</dbReference>
<name>A0A1W1C1Z8_9ZZZZ</name>
<dbReference type="InterPro" id="IPR036135">
    <property type="entry name" value="MoeA_linker/N_sf"/>
</dbReference>
<dbReference type="Gene3D" id="3.90.105.10">
    <property type="entry name" value="Molybdopterin biosynthesis moea protein, domain 2"/>
    <property type="match status" value="1"/>
</dbReference>
<evidence type="ECO:0000313" key="4">
    <source>
        <dbReference type="EMBL" id="SFV59747.1"/>
    </source>
</evidence>
<evidence type="ECO:0000256" key="2">
    <source>
        <dbReference type="ARBA" id="ARBA00023150"/>
    </source>
</evidence>
<dbReference type="AlphaFoldDB" id="A0A1W1C1Z8"/>
<accession>A0A1W1C1Z8</accession>
<reference evidence="4" key="1">
    <citation type="submission" date="2016-10" db="EMBL/GenBank/DDBJ databases">
        <authorList>
            <person name="de Groot N.N."/>
        </authorList>
    </citation>
    <scope>NUCLEOTIDE SEQUENCE</scope>
</reference>
<comment type="pathway">
    <text evidence="1">Cofactor biosynthesis; molybdopterin biosynthesis.</text>
</comment>
<dbReference type="Pfam" id="PF03453">
    <property type="entry name" value="MoeA_N"/>
    <property type="match status" value="1"/>
</dbReference>
<feature type="domain" description="MoaB/Mog" evidence="3">
    <location>
        <begin position="178"/>
        <end position="315"/>
    </location>
</feature>
<dbReference type="Pfam" id="PF00994">
    <property type="entry name" value="MoCF_biosynth"/>
    <property type="match status" value="1"/>
</dbReference>
<dbReference type="Gene3D" id="2.40.340.10">
    <property type="entry name" value="MoeA, C-terminal, domain IV"/>
    <property type="match status" value="1"/>
</dbReference>
<keyword evidence="2" id="KW-0501">Molybdenum cofactor biosynthesis</keyword>
<dbReference type="UniPathway" id="UPA00344"/>
<dbReference type="SUPFAM" id="SSF63882">
    <property type="entry name" value="MoeA N-terminal region -like"/>
    <property type="match status" value="1"/>
</dbReference>
<dbReference type="InterPro" id="IPR001453">
    <property type="entry name" value="MoaB/Mog_dom"/>
</dbReference>
<dbReference type="CDD" id="cd00887">
    <property type="entry name" value="MoeA"/>
    <property type="match status" value="1"/>
</dbReference>
<dbReference type="InterPro" id="IPR005111">
    <property type="entry name" value="MoeA_C_domain_IV"/>
</dbReference>
<dbReference type="PANTHER" id="PTHR10192:SF5">
    <property type="entry name" value="GEPHYRIN"/>
    <property type="match status" value="1"/>
</dbReference>
<evidence type="ECO:0000256" key="1">
    <source>
        <dbReference type="ARBA" id="ARBA00005046"/>
    </source>
</evidence>
<dbReference type="InterPro" id="IPR005110">
    <property type="entry name" value="MoeA_linker/N"/>
</dbReference>
<protein>
    <submittedName>
        <fullName evidence="4">Molybdopterin biosynthesis protein MoeA</fullName>
    </submittedName>
</protein>
<dbReference type="SUPFAM" id="SSF63867">
    <property type="entry name" value="MoeA C-terminal domain-like"/>
    <property type="match status" value="1"/>
</dbReference>
<dbReference type="InterPro" id="IPR036425">
    <property type="entry name" value="MoaB/Mog-like_dom_sf"/>
</dbReference>
<sequence length="411" mass="44858">MQLDSLPFKEALLKALDATFIKQETKIVMIDDALGKVVAEDLFVQKNLPSFDNSAMDGYAFKAKDAGKQLKVQKSIFAGQKAKATLKEGECYKIMTGAQVPCDADTIAPFEKCSDISDEMVTLPKEIKKGANLRLKGEETRVGELLFTKGTLLGYAEIALLAAQGITALKVFLPLKVAVVSSGNEIREPWEEASEDEIYNANAFGITSLLRFFGFDASYVGSIPDDLGSTISFLADIKSYDVILTTGGISHGDADYLYRAFIANGMKPLFHGIAVKPGHPTMMGIMDDTFVMGMPGNPLTTMVMTHALSLPLLFKMQGNNKVHHNYTLAKMAQSLNFRAKRTHIVIGSVEDGIFYPTNGGKVGSGMLKPLAQSSAFAYFDATKESVEEGELLKVVMMHDQTRSKTFELLNK</sequence>